<name>A0A9J6BDP2_POLVA</name>
<sequence length="1077" mass="115869">MKIFFITLAVLGIFVNTSNGTYRKCFGITSPAPTLAPTVAPTVAPTASPTIAPTASPTNAPTAAPTSAPTTASNILGGCAVWMRYLGDDQPAHIGLKAGISARTNTDAYVGIGLAEDITYAGRIAITPTTLNGITYPPSAFLPYGGIEFKAEMTEFLIPPQGCNCSFWPASNGMTRPGLVYAGTEANFKIVVGRKTFADGRISVSSVYTDPGNLAMYNKQNYIDGNGMNVIEAPTEVLVCESNSPTTGPPIINFPTEACGVWSSYGMVNSAATNGFAVGKSIMNNTAYIGRGLYAAGTEYHEPGRYQLEPPTGTYLIYEPNKLAAANNQWLIVPQNCTCRFMAPGAAKARKGLIFVGDDEYAFMWGLHKFSTGQVAITAVRYADLFEYYVNLDGISLGSGFATQVLVCENVPPPPQGCALWAAYLDDNAPAINGFYAGNSTINNSPVYVGWGDYGDLKLPARIQITTTSTGTLPRTPGGYVSAGAEVQVTYPEYLVVPNSCSCSWINPSLASNHPGLILTSDINFQYAVGRKTFPDGTISITKVVTNPSYTNYMKQTYNNAAGVQIVDEPATELLVCETTASTATAPVFTFANEACGVWSTDNMVTSAQSNGFSVGPSIFPNITNYVGRGQWTTAEIRIGRYQDENLTGAYTSSAGEKIMQYSQWLIVPEGCNCYWLSANQALVRRGLITSSDDTYNFAVSYKNYTTAFSISRVILSSFVEFYTTSNNMDGSDVMSNTGPLLVCENIPQPPKYPCALWAAYLNDNSPTVNGFNGGISAYYTAANSTAWIARGDYGNIMIPGRVQITGSTGSIYVTVGVELTPNLGGGEYLVVRDGCQCSWLPPYLASNHPGLVKTSDLTFDYAISRINSTDGRVSIGKTTTPNYNTIYTSPSGVQNVLTYPKPMVDVLVCESNADMSTKPMISFVNDACGLWARYNYNDWPARHGFSFGLDRFNNTGYIGRAFNGGYYFIGRLSLVGNSGVYVSNGNEPLGTNAEYLVVPDRCICQWVPYSTAVFNRIGLVRSFDFNYKFAVGRVSLGNNQYALSSVKSNGEQWFVNAAGIFTINLSPTELLVCELP</sequence>
<keyword evidence="2" id="KW-0732">Signal</keyword>
<dbReference type="PANTHER" id="PTHR31649:SF1">
    <property type="entry name" value="FARNESOIC ACID O-METHYL TRANSFERASE DOMAIN-CONTAINING PROTEIN"/>
    <property type="match status" value="1"/>
</dbReference>
<evidence type="ECO:0000313" key="3">
    <source>
        <dbReference type="EMBL" id="KAG5667643.1"/>
    </source>
</evidence>
<dbReference type="PANTHER" id="PTHR31649">
    <property type="entry name" value="AGAP009604-PA"/>
    <property type="match status" value="1"/>
</dbReference>
<evidence type="ECO:0000256" key="2">
    <source>
        <dbReference type="SAM" id="SignalP"/>
    </source>
</evidence>
<keyword evidence="4" id="KW-1185">Reference proteome</keyword>
<evidence type="ECO:0000313" key="4">
    <source>
        <dbReference type="Proteomes" id="UP001107558"/>
    </source>
</evidence>
<gene>
    <name evidence="3" type="ORF">PVAND_015617</name>
</gene>
<evidence type="ECO:0000256" key="1">
    <source>
        <dbReference type="SAM" id="MobiDB-lite"/>
    </source>
</evidence>
<dbReference type="Proteomes" id="UP001107558">
    <property type="component" value="Chromosome 4"/>
</dbReference>
<protein>
    <submittedName>
        <fullName evidence="3">Uncharacterized protein</fullName>
    </submittedName>
</protein>
<reference evidence="3" key="1">
    <citation type="submission" date="2021-03" db="EMBL/GenBank/DDBJ databases">
        <title>Chromosome level genome of the anhydrobiotic midge Polypedilum vanderplanki.</title>
        <authorList>
            <person name="Yoshida Y."/>
            <person name="Kikawada T."/>
            <person name="Gusev O."/>
        </authorList>
    </citation>
    <scope>NUCLEOTIDE SEQUENCE</scope>
    <source>
        <strain evidence="3">NIAS01</strain>
        <tissue evidence="3">Whole body or cell culture</tissue>
    </source>
</reference>
<accession>A0A9J6BDP2</accession>
<feature type="signal peptide" evidence="2">
    <location>
        <begin position="1"/>
        <end position="20"/>
    </location>
</feature>
<comment type="caution">
    <text evidence="3">The sequence shown here is derived from an EMBL/GenBank/DDBJ whole genome shotgun (WGS) entry which is preliminary data.</text>
</comment>
<feature type="chain" id="PRO_5039894517" evidence="2">
    <location>
        <begin position="21"/>
        <end position="1077"/>
    </location>
</feature>
<feature type="region of interest" description="Disordered" evidence="1">
    <location>
        <begin position="47"/>
        <end position="69"/>
    </location>
</feature>
<dbReference type="AlphaFoldDB" id="A0A9J6BDP2"/>
<dbReference type="EMBL" id="JADBJN010000004">
    <property type="protein sequence ID" value="KAG5667643.1"/>
    <property type="molecule type" value="Genomic_DNA"/>
</dbReference>
<organism evidence="3 4">
    <name type="scientific">Polypedilum vanderplanki</name>
    <name type="common">Sleeping chironomid midge</name>
    <dbReference type="NCBI Taxonomy" id="319348"/>
    <lineage>
        <taxon>Eukaryota</taxon>
        <taxon>Metazoa</taxon>
        <taxon>Ecdysozoa</taxon>
        <taxon>Arthropoda</taxon>
        <taxon>Hexapoda</taxon>
        <taxon>Insecta</taxon>
        <taxon>Pterygota</taxon>
        <taxon>Neoptera</taxon>
        <taxon>Endopterygota</taxon>
        <taxon>Diptera</taxon>
        <taxon>Nematocera</taxon>
        <taxon>Chironomoidea</taxon>
        <taxon>Chironomidae</taxon>
        <taxon>Chironominae</taxon>
        <taxon>Polypedilum</taxon>
        <taxon>Polypedilum</taxon>
    </lineage>
</organism>
<proteinExistence type="predicted"/>